<dbReference type="PATRIC" id="fig|163011.3.peg.2047"/>
<keyword evidence="9" id="KW-0460">Magnesium</keyword>
<evidence type="ECO:0000256" key="7">
    <source>
        <dbReference type="ARBA" id="ARBA00022763"/>
    </source>
</evidence>
<dbReference type="Pfam" id="PF04679">
    <property type="entry name" value="DNA_ligase_A_C"/>
    <property type="match status" value="1"/>
</dbReference>
<feature type="domain" description="ATP-dependent DNA ligase family profile" evidence="14">
    <location>
        <begin position="331"/>
        <end position="463"/>
    </location>
</feature>
<evidence type="ECO:0000313" key="18">
    <source>
        <dbReference type="Proteomes" id="UP000434925"/>
    </source>
</evidence>
<evidence type="ECO:0000256" key="5">
    <source>
        <dbReference type="ARBA" id="ARBA00022723"/>
    </source>
</evidence>
<dbReference type="SUPFAM" id="SSF56091">
    <property type="entry name" value="DNA ligase/mRNA capping enzyme, catalytic domain"/>
    <property type="match status" value="1"/>
</dbReference>
<evidence type="ECO:0000256" key="2">
    <source>
        <dbReference type="ARBA" id="ARBA00022598"/>
    </source>
</evidence>
<dbReference type="GO" id="GO:0006310">
    <property type="term" value="P:DNA recombination"/>
    <property type="evidence" value="ECO:0007669"/>
    <property type="project" value="UniProtKB-KW"/>
</dbReference>
<evidence type="ECO:0000256" key="1">
    <source>
        <dbReference type="ARBA" id="ARBA00012727"/>
    </source>
</evidence>
<keyword evidence="10" id="KW-0233">DNA recombination</keyword>
<keyword evidence="17" id="KW-1185">Reference proteome</keyword>
<accession>A0A0J6HJN3</accession>
<dbReference type="Pfam" id="PF01068">
    <property type="entry name" value="DNA_ligase_A_M"/>
    <property type="match status" value="1"/>
</dbReference>
<dbReference type="Proteomes" id="UP000182814">
    <property type="component" value="Chromosome I"/>
</dbReference>
<protein>
    <recommendedName>
        <fullName evidence="1">DNA ligase (ATP)</fullName>
        <ecNumber evidence="1">6.5.1.1</ecNumber>
    </recommendedName>
</protein>
<keyword evidence="12" id="KW-0131">Cell cycle</keyword>
<dbReference type="GO" id="GO:0003910">
    <property type="term" value="F:DNA ligase (ATP) activity"/>
    <property type="evidence" value="ECO:0007669"/>
    <property type="project" value="UniProtKB-EC"/>
</dbReference>
<evidence type="ECO:0000256" key="11">
    <source>
        <dbReference type="ARBA" id="ARBA00023204"/>
    </source>
</evidence>
<keyword evidence="2 16" id="KW-0436">Ligase</keyword>
<dbReference type="Gene3D" id="1.10.3260.10">
    <property type="entry name" value="DNA ligase, ATP-dependent, N-terminal domain"/>
    <property type="match status" value="1"/>
</dbReference>
<evidence type="ECO:0000256" key="9">
    <source>
        <dbReference type="ARBA" id="ARBA00022842"/>
    </source>
</evidence>
<dbReference type="EMBL" id="LT629746">
    <property type="protein sequence ID" value="SDT65596.1"/>
    <property type="molecule type" value="Genomic_DNA"/>
</dbReference>
<dbReference type="InterPro" id="IPR012310">
    <property type="entry name" value="DNA_ligase_ATP-dep_cent"/>
</dbReference>
<dbReference type="SUPFAM" id="SSF50249">
    <property type="entry name" value="Nucleic acid-binding proteins"/>
    <property type="match status" value="1"/>
</dbReference>
<proteinExistence type="predicted"/>
<evidence type="ECO:0000256" key="10">
    <source>
        <dbReference type="ARBA" id="ARBA00023172"/>
    </source>
</evidence>
<dbReference type="RefSeq" id="WP_048393868.1">
    <property type="nucleotide sequence ID" value="NZ_JYLB01000002.1"/>
</dbReference>
<dbReference type="GO" id="GO:0051301">
    <property type="term" value="P:cell division"/>
    <property type="evidence" value="ECO:0007669"/>
    <property type="project" value="UniProtKB-KW"/>
</dbReference>
<organism evidence="16 17">
    <name type="scientific">Pseudomonas lini</name>
    <dbReference type="NCBI Taxonomy" id="163011"/>
    <lineage>
        <taxon>Bacteria</taxon>
        <taxon>Pseudomonadati</taxon>
        <taxon>Pseudomonadota</taxon>
        <taxon>Gammaproteobacteria</taxon>
        <taxon>Pseudomonadales</taxon>
        <taxon>Pseudomonadaceae</taxon>
        <taxon>Pseudomonas</taxon>
    </lineage>
</organism>
<evidence type="ECO:0000256" key="4">
    <source>
        <dbReference type="ARBA" id="ARBA00022705"/>
    </source>
</evidence>
<dbReference type="AlphaFoldDB" id="A0A0J6HJN3"/>
<keyword evidence="4" id="KW-0235">DNA replication</keyword>
<dbReference type="PANTHER" id="PTHR45674">
    <property type="entry name" value="DNA LIGASE 1/3 FAMILY MEMBER"/>
    <property type="match status" value="1"/>
</dbReference>
<dbReference type="InterPro" id="IPR012308">
    <property type="entry name" value="DNA_ligase_ATP-dep_N"/>
</dbReference>
<dbReference type="EC" id="6.5.1.1" evidence="1"/>
<evidence type="ECO:0000313" key="17">
    <source>
        <dbReference type="Proteomes" id="UP000182814"/>
    </source>
</evidence>
<dbReference type="GO" id="GO:0003677">
    <property type="term" value="F:DNA binding"/>
    <property type="evidence" value="ECO:0007669"/>
    <property type="project" value="InterPro"/>
</dbReference>
<sequence length="562" mass="62911">MKAFADLYAELDATTSSNAKLTAMQNYFAQAAPEDAAWAVYFLSGGRPRQLVPVRMLREMATAFSGLSPWLFEESYQAVGDLAETISLVLPEKLHTSTDGLAVWIEDKLLPLRNAPPQTLAECLPALWAQLDRQSLMLCIKLITGSFRVGVSKLLVTRALAAMAGLDSKRVAQRLVGYTDLSNRPSAASYLKLIAPESPNEHAQRGGQPYPFFLAHALSHPVERFETLLGPASQWQVEWKWDGIRAQVVKRDGRLWIWSRGEELVTERFPELESLVHGLPDGTVIDGEIVAWKAAQSGTEDTFDAQSLSPPSVQPFALLQQRIGRKMLSKKILDEVPVVIQAYDLLEWQGEDWRNQTQATRRTQLEQLILTCANPVLLSSPVLTGEDWFDLARQREASRRLGVEGMMLKAHDALYGVGRTKDMGVWWKWKVDPFSVDAVLIYAQQGHGRRASLYTDYTFAVWDGPPSARERTLVPFAKAYSGLTDEEMRQVDSIVRKTTVEKFGPVSSVKPTLVFELGFEGIALSKRHKSGIAVRFPRMLRWRQDKSVEDADSLATLQDLLA</sequence>
<evidence type="ECO:0000313" key="15">
    <source>
        <dbReference type="EMBL" id="KAB0497353.1"/>
    </source>
</evidence>
<keyword evidence="6" id="KW-0547">Nucleotide-binding</keyword>
<dbReference type="GO" id="GO:0005524">
    <property type="term" value="F:ATP binding"/>
    <property type="evidence" value="ECO:0007669"/>
    <property type="project" value="UniProtKB-KW"/>
</dbReference>
<dbReference type="PROSITE" id="PS50160">
    <property type="entry name" value="DNA_LIGASE_A3"/>
    <property type="match status" value="1"/>
</dbReference>
<keyword evidence="7" id="KW-0227">DNA damage</keyword>
<dbReference type="CDD" id="cd07972">
    <property type="entry name" value="OBF_DNA_ligase_Arch_LigB"/>
    <property type="match status" value="1"/>
</dbReference>
<evidence type="ECO:0000256" key="13">
    <source>
        <dbReference type="ARBA" id="ARBA00034003"/>
    </source>
</evidence>
<dbReference type="Gene3D" id="2.40.50.140">
    <property type="entry name" value="Nucleic acid-binding proteins"/>
    <property type="match status" value="1"/>
</dbReference>
<dbReference type="Pfam" id="PF04675">
    <property type="entry name" value="DNA_ligase_A_N"/>
    <property type="match status" value="1"/>
</dbReference>
<evidence type="ECO:0000313" key="16">
    <source>
        <dbReference type="EMBL" id="SDT65596.1"/>
    </source>
</evidence>
<reference evidence="15 18" key="3">
    <citation type="submission" date="2019-09" db="EMBL/GenBank/DDBJ databases">
        <title>Draft genome sequences of 48 bacterial type strains from the CCUG.</title>
        <authorList>
            <person name="Tunovic T."/>
            <person name="Pineiro-Iglesias B."/>
            <person name="Unosson C."/>
            <person name="Inganas E."/>
            <person name="Ohlen M."/>
            <person name="Cardew S."/>
            <person name="Jensie-Markopoulos S."/>
            <person name="Salva-Serra F."/>
            <person name="Jaen-Luchoro D."/>
            <person name="Karlsson R."/>
            <person name="Svensson-Stadler L."/>
            <person name="Chun J."/>
            <person name="Moore E."/>
        </authorList>
    </citation>
    <scope>NUCLEOTIDE SEQUENCE [LARGE SCALE GENOMIC DNA]</scope>
    <source>
        <strain evidence="15 18">CCUG 51522</strain>
    </source>
</reference>
<evidence type="ECO:0000256" key="12">
    <source>
        <dbReference type="ARBA" id="ARBA00023306"/>
    </source>
</evidence>
<keyword evidence="11" id="KW-0234">DNA repair</keyword>
<dbReference type="NCBIfam" id="NF006701">
    <property type="entry name" value="PRK09247.1"/>
    <property type="match status" value="1"/>
</dbReference>
<dbReference type="InterPro" id="IPR012309">
    <property type="entry name" value="DNA_ligase_ATP-dep_C"/>
</dbReference>
<dbReference type="EMBL" id="VZPO01000014">
    <property type="protein sequence ID" value="KAB0497353.1"/>
    <property type="molecule type" value="Genomic_DNA"/>
</dbReference>
<keyword evidence="3" id="KW-0132">Cell division</keyword>
<evidence type="ECO:0000256" key="3">
    <source>
        <dbReference type="ARBA" id="ARBA00022618"/>
    </source>
</evidence>
<keyword evidence="8" id="KW-0067">ATP-binding</keyword>
<dbReference type="CDD" id="cd07897">
    <property type="entry name" value="Adenylation_DNA_ligase_Bac1"/>
    <property type="match status" value="1"/>
</dbReference>
<dbReference type="InterPro" id="IPR036599">
    <property type="entry name" value="DNA_ligase_N_sf"/>
</dbReference>
<evidence type="ECO:0000256" key="6">
    <source>
        <dbReference type="ARBA" id="ARBA00022741"/>
    </source>
</evidence>
<keyword evidence="5" id="KW-0479">Metal-binding</keyword>
<dbReference type="GO" id="GO:0006281">
    <property type="term" value="P:DNA repair"/>
    <property type="evidence" value="ECO:0007669"/>
    <property type="project" value="UniProtKB-KW"/>
</dbReference>
<dbReference type="InterPro" id="IPR050191">
    <property type="entry name" value="ATP-dep_DNA_ligase"/>
</dbReference>
<reference evidence="17" key="1">
    <citation type="submission" date="2016-10" db="EMBL/GenBank/DDBJ databases">
        <authorList>
            <person name="Varghese N."/>
            <person name="Submissions S."/>
        </authorList>
    </citation>
    <scope>NUCLEOTIDE SEQUENCE [LARGE SCALE GENOMIC DNA]</scope>
    <source>
        <strain evidence="17">BS3782</strain>
    </source>
</reference>
<dbReference type="Proteomes" id="UP000434925">
    <property type="component" value="Unassembled WGS sequence"/>
</dbReference>
<reference evidence="16" key="2">
    <citation type="submission" date="2016-10" db="EMBL/GenBank/DDBJ databases">
        <authorList>
            <person name="de Groot N.N."/>
        </authorList>
    </citation>
    <scope>NUCLEOTIDE SEQUENCE [LARGE SCALE GENOMIC DNA]</scope>
    <source>
        <strain evidence="16">BS3782</strain>
    </source>
</reference>
<name>A0A0J6HJN3_9PSED</name>
<dbReference type="GO" id="GO:0046872">
    <property type="term" value="F:metal ion binding"/>
    <property type="evidence" value="ECO:0007669"/>
    <property type="project" value="UniProtKB-KW"/>
</dbReference>
<evidence type="ECO:0000256" key="8">
    <source>
        <dbReference type="ARBA" id="ARBA00022840"/>
    </source>
</evidence>
<dbReference type="GO" id="GO:0006260">
    <property type="term" value="P:DNA replication"/>
    <property type="evidence" value="ECO:0007669"/>
    <property type="project" value="UniProtKB-KW"/>
</dbReference>
<dbReference type="InterPro" id="IPR012340">
    <property type="entry name" value="NA-bd_OB-fold"/>
</dbReference>
<evidence type="ECO:0000259" key="14">
    <source>
        <dbReference type="PROSITE" id="PS50160"/>
    </source>
</evidence>
<comment type="catalytic activity">
    <reaction evidence="13">
        <text>ATP + (deoxyribonucleotide)n-3'-hydroxyl + 5'-phospho-(deoxyribonucleotide)m = (deoxyribonucleotide)n+m + AMP + diphosphate.</text>
        <dbReference type="EC" id="6.5.1.1"/>
    </reaction>
</comment>
<dbReference type="InterPro" id="IPR026333">
    <property type="entry name" value="ATP_dep_DNA_lig_pp_1105_fam"/>
</dbReference>
<dbReference type="PANTHER" id="PTHR45674:SF13">
    <property type="entry name" value="DNA LIGASE-RELATED"/>
    <property type="match status" value="1"/>
</dbReference>
<dbReference type="Gene3D" id="3.30.470.30">
    <property type="entry name" value="DNA ligase/mRNA capping enzyme"/>
    <property type="match status" value="1"/>
</dbReference>
<dbReference type="NCBIfam" id="TIGR04120">
    <property type="entry name" value="DNA_lig_bact"/>
    <property type="match status" value="1"/>
</dbReference>
<dbReference type="PROSITE" id="PS00697">
    <property type="entry name" value="DNA_LIGASE_A1"/>
    <property type="match status" value="1"/>
</dbReference>
<gene>
    <name evidence="15" type="ORF">F7R14_28890</name>
    <name evidence="16" type="ORF">SAMN04490191_5948</name>
</gene>
<dbReference type="InterPro" id="IPR016059">
    <property type="entry name" value="DNA_ligase_ATP-dep_CS"/>
</dbReference>